<evidence type="ECO:0000256" key="4">
    <source>
        <dbReference type="ARBA" id="ARBA00023004"/>
    </source>
</evidence>
<keyword evidence="6" id="KW-0812">Transmembrane</keyword>
<keyword evidence="6" id="KW-0472">Membrane</keyword>
<dbReference type="EMBL" id="LPUF01000002">
    <property type="protein sequence ID" value="OQK16278.1"/>
    <property type="molecule type" value="Genomic_DNA"/>
</dbReference>
<accession>A0A1V8M443</accession>
<dbReference type="RefSeq" id="WP_158083142.1">
    <property type="nucleotide sequence ID" value="NZ_LPUF01000002.1"/>
</dbReference>
<comment type="caution">
    <text evidence="7">The sequence shown here is derived from an EMBL/GenBank/DDBJ whole genome shotgun (WGS) entry which is preliminary data.</text>
</comment>
<gene>
    <name evidence="7" type="ORF">AU255_14400</name>
</gene>
<keyword evidence="3" id="KW-0560">Oxidoreductase</keyword>
<evidence type="ECO:0000256" key="5">
    <source>
        <dbReference type="ARBA" id="ARBA00023014"/>
    </source>
</evidence>
<keyword evidence="2" id="KW-0479">Metal-binding</keyword>
<feature type="transmembrane region" description="Helical" evidence="6">
    <location>
        <begin position="34"/>
        <end position="54"/>
    </location>
</feature>
<keyword evidence="5" id="KW-0411">Iron-sulfur</keyword>
<dbReference type="Proteomes" id="UP000191980">
    <property type="component" value="Unassembled WGS sequence"/>
</dbReference>
<dbReference type="PANTHER" id="PTHR43498">
    <property type="entry name" value="FERREDOXIN:COB-COM HETERODISULFIDE REDUCTASE SUBUNIT A"/>
    <property type="match status" value="1"/>
</dbReference>
<reference evidence="7 8" key="1">
    <citation type="submission" date="2015-12" db="EMBL/GenBank/DDBJ databases">
        <authorList>
            <person name="Shamseldin A."/>
            <person name="Moawad H."/>
            <person name="Abd El-Rahim W.M."/>
            <person name="Sadowsky M.J."/>
        </authorList>
    </citation>
    <scope>NUCLEOTIDE SEQUENCE [LARGE SCALE GENOMIC DNA]</scope>
    <source>
        <strain evidence="7 8">WF1</strain>
    </source>
</reference>
<dbReference type="SUPFAM" id="SSF51905">
    <property type="entry name" value="FAD/NAD(P)-binding domain"/>
    <property type="match status" value="1"/>
</dbReference>
<organism evidence="7 8">
    <name type="scientific">Methyloprofundus sedimenti</name>
    <dbReference type="NCBI Taxonomy" id="1420851"/>
    <lineage>
        <taxon>Bacteria</taxon>
        <taxon>Pseudomonadati</taxon>
        <taxon>Pseudomonadota</taxon>
        <taxon>Gammaproteobacteria</taxon>
        <taxon>Methylococcales</taxon>
        <taxon>Methylococcaceae</taxon>
        <taxon>Methyloprofundus</taxon>
    </lineage>
</organism>
<dbReference type="Pfam" id="PF12831">
    <property type="entry name" value="FAD_oxidored"/>
    <property type="match status" value="1"/>
</dbReference>
<evidence type="ECO:0000256" key="3">
    <source>
        <dbReference type="ARBA" id="ARBA00023002"/>
    </source>
</evidence>
<dbReference type="GO" id="GO:0051539">
    <property type="term" value="F:4 iron, 4 sulfur cluster binding"/>
    <property type="evidence" value="ECO:0007669"/>
    <property type="project" value="UniProtKB-KW"/>
</dbReference>
<evidence type="ECO:0000256" key="2">
    <source>
        <dbReference type="ARBA" id="ARBA00022723"/>
    </source>
</evidence>
<dbReference type="STRING" id="1420851.AU255_14400"/>
<proteinExistence type="predicted"/>
<keyword evidence="8" id="KW-1185">Reference proteome</keyword>
<evidence type="ECO:0000313" key="7">
    <source>
        <dbReference type="EMBL" id="OQK16278.1"/>
    </source>
</evidence>
<dbReference type="InterPro" id="IPR039650">
    <property type="entry name" value="HdrA-like"/>
</dbReference>
<dbReference type="AlphaFoldDB" id="A0A1V8M443"/>
<keyword evidence="6" id="KW-1133">Transmembrane helix</keyword>
<evidence type="ECO:0000313" key="8">
    <source>
        <dbReference type="Proteomes" id="UP000191980"/>
    </source>
</evidence>
<evidence type="ECO:0008006" key="9">
    <source>
        <dbReference type="Google" id="ProtNLM"/>
    </source>
</evidence>
<evidence type="ECO:0000256" key="1">
    <source>
        <dbReference type="ARBA" id="ARBA00022485"/>
    </source>
</evidence>
<dbReference type="OrthoDB" id="9777740at2"/>
<dbReference type="PRINTS" id="PR00419">
    <property type="entry name" value="ADXRDTASE"/>
</dbReference>
<dbReference type="GO" id="GO:0016491">
    <property type="term" value="F:oxidoreductase activity"/>
    <property type="evidence" value="ECO:0007669"/>
    <property type="project" value="UniProtKB-KW"/>
</dbReference>
<keyword evidence="1" id="KW-0004">4Fe-4S</keyword>
<evidence type="ECO:0000256" key="6">
    <source>
        <dbReference type="SAM" id="Phobius"/>
    </source>
</evidence>
<protein>
    <recommendedName>
        <fullName evidence="9">FAD-dependent oxidoreductase</fullName>
    </recommendedName>
</protein>
<sequence>MQCDIAVIGAGAAGIAAAIAVAESGANVVLVERAGFVGGLATSAMVGTICGLFYRSSSAARYAVRGFAREFSERVQEKSYTTPAVFSAGLHFLPYQPSALHQQAVLQLQQAGVQLMLHSYVTAVDVCAGKIVALHLQTASGNVNLDASAFIDCSGNAHISMLANVGRIEQAQYQSGAFVFQVCGLPPMEPRVLALNMLRWIKRGIQRGDLEPQCERLSIIPGTVKNGVGLLKLGMQERFDGTVACLTQYEIDARSRSVEIVDYLRCHEPELKDLIISAMATEVGVRTMSRSKGILILDETDILACAKPGDGVAIGAWPIELWGVERAPEMIYFAEGDCYWISAGMLVSKYLDNLFFAGRAISATERAIASARVIGTCFSTGYAAGMLAAEYAHGGDWRQAITKIQAKQVFTAEG</sequence>
<name>A0A1V8M443_9GAMM</name>
<keyword evidence="4" id="KW-0408">Iron</keyword>
<dbReference type="Gene3D" id="3.50.50.60">
    <property type="entry name" value="FAD/NAD(P)-binding domain"/>
    <property type="match status" value="1"/>
</dbReference>
<dbReference type="GO" id="GO:0046872">
    <property type="term" value="F:metal ion binding"/>
    <property type="evidence" value="ECO:0007669"/>
    <property type="project" value="UniProtKB-KW"/>
</dbReference>
<dbReference type="InterPro" id="IPR036188">
    <property type="entry name" value="FAD/NAD-bd_sf"/>
</dbReference>
<dbReference type="PANTHER" id="PTHR43498:SF1">
    <property type="entry name" value="COB--COM HETERODISULFIDE REDUCTASE IRON-SULFUR SUBUNIT A"/>
    <property type="match status" value="1"/>
</dbReference>